<comment type="caution">
    <text evidence="6">The sequence shown here is derived from an EMBL/GenBank/DDBJ whole genome shotgun (WGS) entry which is preliminary data.</text>
</comment>
<proteinExistence type="inferred from homology"/>
<dbReference type="GO" id="GO:0016973">
    <property type="term" value="P:poly(A)+ mRNA export from nucleus"/>
    <property type="evidence" value="ECO:0007669"/>
    <property type="project" value="TreeGrafter"/>
</dbReference>
<protein>
    <recommendedName>
        <fullName evidence="5">SAP domain-containing protein</fullName>
    </recommendedName>
</protein>
<organism evidence="6 7">
    <name type="scientific">Thalassiosira oceanica</name>
    <name type="common">Marine diatom</name>
    <dbReference type="NCBI Taxonomy" id="159749"/>
    <lineage>
        <taxon>Eukaryota</taxon>
        <taxon>Sar</taxon>
        <taxon>Stramenopiles</taxon>
        <taxon>Ochrophyta</taxon>
        <taxon>Bacillariophyta</taxon>
        <taxon>Coscinodiscophyceae</taxon>
        <taxon>Thalassiosirophycidae</taxon>
        <taxon>Thalassiosirales</taxon>
        <taxon>Thalassiosiraceae</taxon>
        <taxon>Thalassiosira</taxon>
    </lineage>
</organism>
<feature type="signal peptide" evidence="4">
    <location>
        <begin position="1"/>
        <end position="18"/>
    </location>
</feature>
<comment type="similarity">
    <text evidence="2">Belongs to the SAP domain-containing ribonucleoprotein family.</text>
</comment>
<feature type="domain" description="SAP" evidence="5">
    <location>
        <begin position="181"/>
        <end position="215"/>
    </location>
</feature>
<dbReference type="Proteomes" id="UP000266841">
    <property type="component" value="Unassembled WGS sequence"/>
</dbReference>
<feature type="compositionally biased region" description="Low complexity" evidence="3">
    <location>
        <begin position="131"/>
        <end position="141"/>
    </location>
</feature>
<dbReference type="EMBL" id="AGNL01013294">
    <property type="protein sequence ID" value="EJK67339.1"/>
    <property type="molecule type" value="Genomic_DNA"/>
</dbReference>
<feature type="compositionally biased region" description="Basic and acidic residues" evidence="3">
    <location>
        <begin position="143"/>
        <end position="152"/>
    </location>
</feature>
<dbReference type="SUPFAM" id="SSF68906">
    <property type="entry name" value="SAP domain"/>
    <property type="match status" value="2"/>
</dbReference>
<gene>
    <name evidence="6" type="ORF">THAOC_11643</name>
</gene>
<keyword evidence="4" id="KW-0732">Signal</keyword>
<dbReference type="PANTHER" id="PTHR46551">
    <property type="entry name" value="SAP DOMAIN-CONTAINING RIBONUCLEOPROTEIN"/>
    <property type="match status" value="1"/>
</dbReference>
<evidence type="ECO:0000259" key="5">
    <source>
        <dbReference type="PROSITE" id="PS50800"/>
    </source>
</evidence>
<evidence type="ECO:0000256" key="4">
    <source>
        <dbReference type="SAM" id="SignalP"/>
    </source>
</evidence>
<dbReference type="OrthoDB" id="445357at2759"/>
<accession>K0SQQ7</accession>
<name>K0SQQ7_THAOC</name>
<evidence type="ECO:0000256" key="1">
    <source>
        <dbReference type="ARBA" id="ARBA00022553"/>
    </source>
</evidence>
<dbReference type="SMART" id="SM00513">
    <property type="entry name" value="SAP"/>
    <property type="match status" value="2"/>
</dbReference>
<feature type="chain" id="PRO_5003837281" description="SAP domain-containing protein" evidence="4">
    <location>
        <begin position="19"/>
        <end position="312"/>
    </location>
</feature>
<dbReference type="AlphaFoldDB" id="K0SQQ7"/>
<sequence>MGKFTKFVVISLLCTTSAFQIGKRQLSASCRRSVTSHHQQSVTLSMQPTDYEISAALVSPTISWLPSFYQGIFDSVVSVAAVSAILYYLSSVLFVEGDAKLKLKSKNTKAQDGQSPAPPASNNLKPKQPKAPKSSPKAPKPFVADEARESLEKAFASSVEESQPESLPDNAEERPNYEEELMGKTVVHLKQLLREAGLKVGGTKAELVERLLESRADVATGSVFEAALVANAAHNKLVTNAANELSNLDESGEEDGVLEQEIEGATNGDSMPQHMREDLQSLTVVELKQMLKESGEKVSGKKAELIDRLLAL</sequence>
<keyword evidence="1" id="KW-0597">Phosphoprotein</keyword>
<dbReference type="InterPro" id="IPR003034">
    <property type="entry name" value="SAP_dom"/>
</dbReference>
<reference evidence="6 7" key="1">
    <citation type="journal article" date="2012" name="Genome Biol.">
        <title>Genome and low-iron response of an oceanic diatom adapted to chronic iron limitation.</title>
        <authorList>
            <person name="Lommer M."/>
            <person name="Specht M."/>
            <person name="Roy A.S."/>
            <person name="Kraemer L."/>
            <person name="Andreson R."/>
            <person name="Gutowska M.A."/>
            <person name="Wolf J."/>
            <person name="Bergner S.V."/>
            <person name="Schilhabel M.B."/>
            <person name="Klostermeier U.C."/>
            <person name="Beiko R.G."/>
            <person name="Rosenstiel P."/>
            <person name="Hippler M."/>
            <person name="Laroche J."/>
        </authorList>
    </citation>
    <scope>NUCLEOTIDE SEQUENCE [LARGE SCALE GENOMIC DNA]</scope>
    <source>
        <strain evidence="6 7">CCMP1005</strain>
    </source>
</reference>
<dbReference type="Gene3D" id="1.10.720.30">
    <property type="entry name" value="SAP domain"/>
    <property type="match status" value="2"/>
</dbReference>
<evidence type="ECO:0000313" key="6">
    <source>
        <dbReference type="EMBL" id="EJK67339.1"/>
    </source>
</evidence>
<evidence type="ECO:0000256" key="3">
    <source>
        <dbReference type="SAM" id="MobiDB-lite"/>
    </source>
</evidence>
<feature type="domain" description="SAP" evidence="5">
    <location>
        <begin position="279"/>
        <end position="312"/>
    </location>
</feature>
<dbReference type="Pfam" id="PF02037">
    <property type="entry name" value="SAP"/>
    <property type="match status" value="2"/>
</dbReference>
<feature type="region of interest" description="Disordered" evidence="3">
    <location>
        <begin position="105"/>
        <end position="176"/>
    </location>
</feature>
<evidence type="ECO:0000313" key="7">
    <source>
        <dbReference type="Proteomes" id="UP000266841"/>
    </source>
</evidence>
<dbReference type="GO" id="GO:0005634">
    <property type="term" value="C:nucleus"/>
    <property type="evidence" value="ECO:0007669"/>
    <property type="project" value="TreeGrafter"/>
</dbReference>
<dbReference type="InterPro" id="IPR036361">
    <property type="entry name" value="SAP_dom_sf"/>
</dbReference>
<dbReference type="PANTHER" id="PTHR46551:SF1">
    <property type="entry name" value="SAP DOMAIN-CONTAINING RIBONUCLEOPROTEIN"/>
    <property type="match status" value="1"/>
</dbReference>
<keyword evidence="7" id="KW-1185">Reference proteome</keyword>
<evidence type="ECO:0000256" key="2">
    <source>
        <dbReference type="ARBA" id="ARBA00046328"/>
    </source>
</evidence>
<feature type="compositionally biased region" description="Polar residues" evidence="3">
    <location>
        <begin position="108"/>
        <end position="124"/>
    </location>
</feature>
<dbReference type="InterPro" id="IPR052240">
    <property type="entry name" value="SAP_domain_ribonucleoprotein"/>
</dbReference>
<dbReference type="PROSITE" id="PS50800">
    <property type="entry name" value="SAP"/>
    <property type="match status" value="2"/>
</dbReference>